<dbReference type="PANTHER" id="PTHR48090:SF10">
    <property type="entry name" value="GLUCOSYL-3-PHOSPHOGLYCERATE SYNTHASE"/>
    <property type="match status" value="1"/>
</dbReference>
<sequence length="229" mass="24745">MKKVSVIIPAYNEAEWIVPTLTAIREQLAVEEIIVVDDGSQDATGSLAARLADRVMRHPVNQGKGRALQTGWQASSGDVLLFLDGDLRESAAQAGELLAPVLADECDMAVAVLPPLQRKVGLGLAKGLARQGIRALTGYSPKAPLSGQRALKRQVLEGIGQLEPGFGIEVGLTITALRAGYRMMEVPVSFTHRQTGNDFAGFRHRGKEMVAIGKALGRKWWEGSPWRRA</sequence>
<name>A0ABY4W8X5_9BACL</name>
<keyword evidence="5" id="KW-0460">Magnesium</keyword>
<evidence type="ECO:0000256" key="1">
    <source>
        <dbReference type="ARBA" id="ARBA00001946"/>
    </source>
</evidence>
<organism evidence="11 12">
    <name type="scientific">Brevibacillus ruminantium</name>
    <dbReference type="NCBI Taxonomy" id="2950604"/>
    <lineage>
        <taxon>Bacteria</taxon>
        <taxon>Bacillati</taxon>
        <taxon>Bacillota</taxon>
        <taxon>Bacilli</taxon>
        <taxon>Bacillales</taxon>
        <taxon>Paenibacillaceae</taxon>
        <taxon>Brevibacillus</taxon>
    </lineage>
</organism>
<dbReference type="InterPro" id="IPR029044">
    <property type="entry name" value="Nucleotide-diphossugar_trans"/>
</dbReference>
<dbReference type="Proteomes" id="UP001056500">
    <property type="component" value="Chromosome"/>
</dbReference>
<dbReference type="EC" id="2.4.1.266" evidence="6"/>
<dbReference type="CDD" id="cd04179">
    <property type="entry name" value="DPM_DPG-synthase_like"/>
    <property type="match status" value="1"/>
</dbReference>
<evidence type="ECO:0000256" key="5">
    <source>
        <dbReference type="ARBA" id="ARBA00022842"/>
    </source>
</evidence>
<evidence type="ECO:0000256" key="4">
    <source>
        <dbReference type="ARBA" id="ARBA00022679"/>
    </source>
</evidence>
<evidence type="ECO:0000313" key="12">
    <source>
        <dbReference type="Proteomes" id="UP001056500"/>
    </source>
</evidence>
<dbReference type="InterPro" id="IPR001173">
    <property type="entry name" value="Glyco_trans_2-like"/>
</dbReference>
<dbReference type="EMBL" id="CP098755">
    <property type="protein sequence ID" value="USG63620.1"/>
    <property type="molecule type" value="Genomic_DNA"/>
</dbReference>
<evidence type="ECO:0000256" key="3">
    <source>
        <dbReference type="ARBA" id="ARBA00022676"/>
    </source>
</evidence>
<dbReference type="SUPFAM" id="SSF53448">
    <property type="entry name" value="Nucleotide-diphospho-sugar transferases"/>
    <property type="match status" value="1"/>
</dbReference>
<evidence type="ECO:0000256" key="9">
    <source>
        <dbReference type="ARBA" id="ARBA00048997"/>
    </source>
</evidence>
<keyword evidence="12" id="KW-1185">Reference proteome</keyword>
<proteinExistence type="inferred from homology"/>
<dbReference type="RefSeq" id="WP_251870701.1">
    <property type="nucleotide sequence ID" value="NZ_CP098755.1"/>
</dbReference>
<evidence type="ECO:0000256" key="7">
    <source>
        <dbReference type="ARBA" id="ARBA00040894"/>
    </source>
</evidence>
<evidence type="ECO:0000313" key="11">
    <source>
        <dbReference type="EMBL" id="USG63620.1"/>
    </source>
</evidence>
<keyword evidence="3" id="KW-0328">Glycosyltransferase</keyword>
<evidence type="ECO:0000256" key="6">
    <source>
        <dbReference type="ARBA" id="ARBA00039022"/>
    </source>
</evidence>
<dbReference type="Gene3D" id="3.90.550.10">
    <property type="entry name" value="Spore Coat Polysaccharide Biosynthesis Protein SpsA, Chain A"/>
    <property type="match status" value="1"/>
</dbReference>
<reference evidence="11" key="1">
    <citation type="submission" date="2022-06" db="EMBL/GenBank/DDBJ databases">
        <title>Genome sequencing of Brevibacillus sp. BB3-R1.</title>
        <authorList>
            <person name="Heo J."/>
            <person name="Lee D."/>
            <person name="Won M."/>
            <person name="Han B.-H."/>
            <person name="Hong S.-B."/>
            <person name="Kwon S.-W."/>
        </authorList>
    </citation>
    <scope>NUCLEOTIDE SEQUENCE</scope>
    <source>
        <strain evidence="11">BB3-R1</strain>
    </source>
</reference>
<evidence type="ECO:0000256" key="8">
    <source>
        <dbReference type="ARBA" id="ARBA00048689"/>
    </source>
</evidence>
<feature type="domain" description="Glycosyltransferase 2-like" evidence="10">
    <location>
        <begin position="5"/>
        <end position="113"/>
    </location>
</feature>
<comment type="similarity">
    <text evidence="2">Belongs to the glycosyltransferase 2 family.</text>
</comment>
<keyword evidence="4" id="KW-0808">Transferase</keyword>
<comment type="catalytic activity">
    <reaction evidence="9">
        <text>an NDP-alpha-D-glucose + (2R)-3-phosphoglycerate = (2R)-2-O-(alpha-D-glucopyranosyl)-3-phospho-glycerate + a ribonucleoside 5'-diphosphate + H(+)</text>
        <dbReference type="Rhea" id="RHEA:47244"/>
        <dbReference type="ChEBI" id="CHEBI:15378"/>
        <dbReference type="ChEBI" id="CHEBI:57930"/>
        <dbReference type="ChEBI" id="CHEBI:58272"/>
        <dbReference type="ChEBI" id="CHEBI:62600"/>
        <dbReference type="ChEBI" id="CHEBI:76533"/>
        <dbReference type="EC" id="2.4.1.266"/>
    </reaction>
    <physiologicalReaction direction="left-to-right" evidence="9">
        <dbReference type="Rhea" id="RHEA:47245"/>
    </physiologicalReaction>
</comment>
<protein>
    <recommendedName>
        <fullName evidence="7">Glucosyl-3-phosphoglycerate synthase</fullName>
        <ecNumber evidence="6">2.4.1.266</ecNumber>
    </recommendedName>
</protein>
<dbReference type="Pfam" id="PF00535">
    <property type="entry name" value="Glycos_transf_2"/>
    <property type="match status" value="1"/>
</dbReference>
<evidence type="ECO:0000256" key="2">
    <source>
        <dbReference type="ARBA" id="ARBA00006739"/>
    </source>
</evidence>
<accession>A0ABY4W8X5</accession>
<comment type="catalytic activity">
    <reaction evidence="8">
        <text>(2R)-3-phosphoglycerate + UDP-alpha-D-glucose = (2R)-2-O-(alpha-D-glucopyranosyl)-3-phospho-glycerate + UDP + H(+)</text>
        <dbReference type="Rhea" id="RHEA:31319"/>
        <dbReference type="ChEBI" id="CHEBI:15378"/>
        <dbReference type="ChEBI" id="CHEBI:58223"/>
        <dbReference type="ChEBI" id="CHEBI:58272"/>
        <dbReference type="ChEBI" id="CHEBI:58885"/>
        <dbReference type="ChEBI" id="CHEBI:62600"/>
        <dbReference type="EC" id="2.4.1.266"/>
    </reaction>
    <physiologicalReaction direction="left-to-right" evidence="8">
        <dbReference type="Rhea" id="RHEA:31320"/>
    </physiologicalReaction>
</comment>
<comment type="cofactor">
    <cofactor evidence="1">
        <name>Mg(2+)</name>
        <dbReference type="ChEBI" id="CHEBI:18420"/>
    </cofactor>
</comment>
<evidence type="ECO:0000259" key="10">
    <source>
        <dbReference type="Pfam" id="PF00535"/>
    </source>
</evidence>
<dbReference type="PANTHER" id="PTHR48090">
    <property type="entry name" value="UNDECAPRENYL-PHOSPHATE 4-DEOXY-4-FORMAMIDO-L-ARABINOSE TRANSFERASE-RELATED"/>
    <property type="match status" value="1"/>
</dbReference>
<gene>
    <name evidence="11" type="ORF">NDK47_15705</name>
</gene>
<dbReference type="InterPro" id="IPR050256">
    <property type="entry name" value="Glycosyltransferase_2"/>
</dbReference>